<evidence type="ECO:0000313" key="3">
    <source>
        <dbReference type="Proteomes" id="UP000189835"/>
    </source>
</evidence>
<dbReference type="InterPro" id="IPR008538">
    <property type="entry name" value="Uma2"/>
</dbReference>
<dbReference type="RefSeq" id="WP_002758906.1">
    <property type="nucleotide sequence ID" value="NZ_MVGR01000003.1"/>
</dbReference>
<gene>
    <name evidence="2" type="ORF">B1L04_04900</name>
</gene>
<sequence>MIQLLPKLITFDEFIEWLPENRHYELHEGIIIEMQPTGQHEDITSFLTQELTLEYLRMNLPYRIPPKALVKLKDKETGYNPDLLLINRQNLINEPLWEKKSTLINGESIPLVIEVVSSNWRDDYGYKLVDYEAMGIKEYWIVDYLGIGGVRFIGQPKQPTLSIYQLIDGEYQVQQFRGKDLINKSLIFPELNLTAEQVFQGQK</sequence>
<dbReference type="CDD" id="cd06260">
    <property type="entry name" value="DUF820-like"/>
    <property type="match status" value="1"/>
</dbReference>
<reference evidence="2 3" key="1">
    <citation type="submission" date="2017-02" db="EMBL/GenBank/DDBJ databases">
        <title>Genome sequence of Microcystis aeruginosa KW.</title>
        <authorList>
            <person name="Oh H.-M."/>
            <person name="Ahn C.-Y."/>
            <person name="Jeong H."/>
            <person name="Srivastava A."/>
            <person name="Lee H.-G."/>
            <person name="Kang S.-R."/>
        </authorList>
    </citation>
    <scope>NUCLEOTIDE SEQUENCE [LARGE SCALE GENOMIC DNA]</scope>
    <source>
        <strain evidence="2 3">KW</strain>
    </source>
</reference>
<evidence type="ECO:0000313" key="2">
    <source>
        <dbReference type="EMBL" id="OPF18794.1"/>
    </source>
</evidence>
<dbReference type="Proteomes" id="UP000189835">
    <property type="component" value="Unassembled WGS sequence"/>
</dbReference>
<feature type="domain" description="Putative restriction endonuclease" evidence="1">
    <location>
        <begin position="11"/>
        <end position="195"/>
    </location>
</feature>
<dbReference type="SUPFAM" id="SSF52980">
    <property type="entry name" value="Restriction endonuclease-like"/>
    <property type="match status" value="1"/>
</dbReference>
<evidence type="ECO:0000259" key="1">
    <source>
        <dbReference type="Pfam" id="PF05685"/>
    </source>
</evidence>
<accession>A0A1V4BVZ2</accession>
<proteinExistence type="predicted"/>
<organism evidence="2 3">
    <name type="scientific">Microcystis aeruginosa KW</name>
    <dbReference type="NCBI Taxonomy" id="1960155"/>
    <lineage>
        <taxon>Bacteria</taxon>
        <taxon>Bacillati</taxon>
        <taxon>Cyanobacteriota</taxon>
        <taxon>Cyanophyceae</taxon>
        <taxon>Oscillatoriophycideae</taxon>
        <taxon>Chroococcales</taxon>
        <taxon>Microcystaceae</taxon>
        <taxon>Microcystis</taxon>
    </lineage>
</organism>
<dbReference type="PANTHER" id="PTHR34107:SF2">
    <property type="entry name" value="SLL0888 PROTEIN"/>
    <property type="match status" value="1"/>
</dbReference>
<dbReference type="PANTHER" id="PTHR34107">
    <property type="entry name" value="SLL0198 PROTEIN-RELATED"/>
    <property type="match status" value="1"/>
</dbReference>
<protein>
    <recommendedName>
        <fullName evidence="1">Putative restriction endonuclease domain-containing protein</fullName>
    </recommendedName>
</protein>
<name>A0A1V4BVZ2_MICAE</name>
<dbReference type="Gene3D" id="3.90.1570.10">
    <property type="entry name" value="tt1808, chain A"/>
    <property type="match status" value="1"/>
</dbReference>
<dbReference type="EMBL" id="MVGR01000003">
    <property type="protein sequence ID" value="OPF18794.1"/>
    <property type="molecule type" value="Genomic_DNA"/>
</dbReference>
<dbReference type="InterPro" id="IPR012296">
    <property type="entry name" value="Nuclease_put_TT1808"/>
</dbReference>
<dbReference type="AlphaFoldDB" id="A0A1V4BVZ2"/>
<dbReference type="Pfam" id="PF05685">
    <property type="entry name" value="Uma2"/>
    <property type="match status" value="1"/>
</dbReference>
<dbReference type="InterPro" id="IPR011335">
    <property type="entry name" value="Restrct_endonuc-II-like"/>
</dbReference>
<comment type="caution">
    <text evidence="2">The sequence shown here is derived from an EMBL/GenBank/DDBJ whole genome shotgun (WGS) entry which is preliminary data.</text>
</comment>